<evidence type="ECO:0000256" key="5">
    <source>
        <dbReference type="ARBA" id="ARBA00023204"/>
    </source>
</evidence>
<evidence type="ECO:0000256" key="7">
    <source>
        <dbReference type="SAM" id="MobiDB-lite"/>
    </source>
</evidence>
<dbReference type="RefSeq" id="XP_003648452.1">
    <property type="nucleotide sequence ID" value="XM_003648404.1"/>
</dbReference>
<feature type="domain" description="Chromatin assembly factor 1 p150 subunit acidic region" evidence="8">
    <location>
        <begin position="122"/>
        <end position="259"/>
    </location>
</feature>
<evidence type="ECO:0000256" key="3">
    <source>
        <dbReference type="ARBA" id="ARBA00022763"/>
    </source>
</evidence>
<dbReference type="HOGENOM" id="CLU_028547_0_0_1"/>
<dbReference type="OrthoDB" id="79480at2759"/>
<dbReference type="GO" id="GO:0006281">
    <property type="term" value="P:DNA repair"/>
    <property type="evidence" value="ECO:0007669"/>
    <property type="project" value="UniProtKB-KW"/>
</dbReference>
<dbReference type="GO" id="GO:0042393">
    <property type="term" value="F:histone binding"/>
    <property type="evidence" value="ECO:0007669"/>
    <property type="project" value="EnsemblFungi"/>
</dbReference>
<accession>G8JXR1</accession>
<dbReference type="Pfam" id="PF11600">
    <property type="entry name" value="CAF1A_acidic"/>
    <property type="match status" value="1"/>
</dbReference>
<keyword evidence="2" id="KW-0235">DNA replication</keyword>
<dbReference type="GO" id="GO:0000786">
    <property type="term" value="C:nucleosome"/>
    <property type="evidence" value="ECO:0007669"/>
    <property type="project" value="EnsemblFungi"/>
</dbReference>
<comment type="subcellular location">
    <subcellularLocation>
        <location evidence="1">Nucleus</location>
    </subcellularLocation>
</comment>
<evidence type="ECO:0000256" key="2">
    <source>
        <dbReference type="ARBA" id="ARBA00022705"/>
    </source>
</evidence>
<feature type="domain" description="Chromatin assembly factor 1 subunit Cac1-like C-terminal" evidence="10">
    <location>
        <begin position="519"/>
        <end position="575"/>
    </location>
</feature>
<gene>
    <name evidence="11" type="ordered locus">Ecym_8362</name>
</gene>
<dbReference type="FunCoup" id="G8JXR1">
    <property type="interactions" value="152"/>
</dbReference>
<dbReference type="Pfam" id="PF21796">
    <property type="entry name" value="Cac1_C"/>
    <property type="match status" value="1"/>
</dbReference>
<dbReference type="InterPro" id="IPR022043">
    <property type="entry name" value="CAF1A_DD"/>
</dbReference>
<evidence type="ECO:0008006" key="13">
    <source>
        <dbReference type="Google" id="ProtNLM"/>
    </source>
</evidence>
<evidence type="ECO:0000256" key="4">
    <source>
        <dbReference type="ARBA" id="ARBA00023186"/>
    </source>
</evidence>
<dbReference type="GO" id="GO:0006260">
    <property type="term" value="P:DNA replication"/>
    <property type="evidence" value="ECO:0007669"/>
    <property type="project" value="UniProtKB-KW"/>
</dbReference>
<organism evidence="11 12">
    <name type="scientific">Eremothecium cymbalariae (strain CBS 270.75 / DBVPG 7215 / KCTC 17166 / NRRL Y-17582)</name>
    <name type="common">Yeast</name>
    <dbReference type="NCBI Taxonomy" id="931890"/>
    <lineage>
        <taxon>Eukaryota</taxon>
        <taxon>Fungi</taxon>
        <taxon>Dikarya</taxon>
        <taxon>Ascomycota</taxon>
        <taxon>Saccharomycotina</taxon>
        <taxon>Saccharomycetes</taxon>
        <taxon>Saccharomycetales</taxon>
        <taxon>Saccharomycetaceae</taxon>
        <taxon>Eremothecium</taxon>
    </lineage>
</organism>
<proteinExistence type="predicted"/>
<evidence type="ECO:0000256" key="1">
    <source>
        <dbReference type="ARBA" id="ARBA00004123"/>
    </source>
</evidence>
<reference evidence="12" key="1">
    <citation type="journal article" date="2012" name="G3 (Bethesda)">
        <title>Pichia sorbitophila, an interspecies yeast hybrid reveals early steps of genome resolution following polyploidization.</title>
        <authorList>
            <person name="Leh Louis V."/>
            <person name="Despons L."/>
            <person name="Friedrich A."/>
            <person name="Martin T."/>
            <person name="Durrens P."/>
            <person name="Casaregola S."/>
            <person name="Neuveglise C."/>
            <person name="Fairhead C."/>
            <person name="Marck C."/>
            <person name="Cruz J.A."/>
            <person name="Straub M.L."/>
            <person name="Kugler V."/>
            <person name="Sacerdot C."/>
            <person name="Uzunov Z."/>
            <person name="Thierry A."/>
            <person name="Weiss S."/>
            <person name="Bleykasten C."/>
            <person name="De Montigny J."/>
            <person name="Jacques N."/>
            <person name="Jung P."/>
            <person name="Lemaire M."/>
            <person name="Mallet S."/>
            <person name="Morel G."/>
            <person name="Richard G.F."/>
            <person name="Sarkar A."/>
            <person name="Savel G."/>
            <person name="Schacherer J."/>
            <person name="Seret M.L."/>
            <person name="Talla E."/>
            <person name="Samson G."/>
            <person name="Jubin C."/>
            <person name="Poulain J."/>
            <person name="Vacherie B."/>
            <person name="Barbe V."/>
            <person name="Pelletier E."/>
            <person name="Sherman D.J."/>
            <person name="Westhof E."/>
            <person name="Weissenbach J."/>
            <person name="Baret P.V."/>
            <person name="Wincker P."/>
            <person name="Gaillardin C."/>
            <person name="Dujon B."/>
            <person name="Souciet J.L."/>
        </authorList>
    </citation>
    <scope>NUCLEOTIDE SEQUENCE [LARGE SCALE GENOMIC DNA]</scope>
    <source>
        <strain evidence="12">CBS 270.75 / DBVPG 7215 / KCTC 17166 / NRRL Y-17582</strain>
    </source>
</reference>
<keyword evidence="5" id="KW-0234">DNA repair</keyword>
<evidence type="ECO:0000259" key="10">
    <source>
        <dbReference type="Pfam" id="PF21796"/>
    </source>
</evidence>
<evidence type="ECO:0000256" key="6">
    <source>
        <dbReference type="ARBA" id="ARBA00023242"/>
    </source>
</evidence>
<name>G8JXR1_ERECY</name>
<dbReference type="KEGG" id="erc:Ecym_8362"/>
<dbReference type="PANTHER" id="PTHR15272:SF0">
    <property type="entry name" value="CHROMATIN ASSEMBLY FACTOR 1 SUBUNIT A"/>
    <property type="match status" value="1"/>
</dbReference>
<sequence>MTSMPSKAGAPAKRGILTFFQNEMNVKESSKTVDRDQEGEAIDRASSSATIGRATEVIDDSLVEDVNFRNGPVEKSDIGVSNGGGDGDRMLVDDKENHEEQYMQQGDGLDGLTACESNSRLEKVLKKQREKDERELRRRKQREERELQKLKEKQERELKKQQEKKERELVKQREREERELKKQKEREERELKKEEERKRKEEEKRKVEDKRRKREEAKERSQSRIGSFFKRTPVTKSQVDTKDDYEKTFLPFYIKRDVKMADQFQLNRHQLIEREKCIDDLITNAPSIENTKSWFVLRKRRIGDEAETPLKAVEVLQQMTSKNKTDQELQALLSRVPHRFIKFYENVRPPYVGTYSKTVILPRDNPFSTDGTGFNYDYDSDLDWINEDDEGGDIDDLENDEDDEDEDDEGDEGDEHEFDGFLDSDEDPSISSKKKSLGPLVSTVLLARDFARMETEDQEYFNLVSVEYLVEEQPFPVDPNYSPRKRPQTQDETDPTSHIDHKPSTPKKTKTLIVHTKDLLKVFDEVHESTFSLGTISEIIQKHIPQYSKETIKNTVKQYAARSTGKGNTTRKWEVRDLELWEQLKSEL</sequence>
<dbReference type="InterPro" id="IPR048800">
    <property type="entry name" value="Cac1-like_C"/>
</dbReference>
<evidence type="ECO:0000313" key="12">
    <source>
        <dbReference type="Proteomes" id="UP000006790"/>
    </source>
</evidence>
<keyword evidence="3" id="KW-0227">DNA damage</keyword>
<dbReference type="PANTHER" id="PTHR15272">
    <property type="entry name" value="CHROMATIN ASSEMBLY FACTOR 1 SUBUNIT A CAF-1 SUBUNIT A"/>
    <property type="match status" value="1"/>
</dbReference>
<dbReference type="eggNOG" id="KOG4363">
    <property type="taxonomic scope" value="Eukaryota"/>
</dbReference>
<dbReference type="GO" id="GO:0033186">
    <property type="term" value="C:CAF-1 complex"/>
    <property type="evidence" value="ECO:0007669"/>
    <property type="project" value="EnsemblFungi"/>
</dbReference>
<dbReference type="GO" id="GO:0005634">
    <property type="term" value="C:nucleus"/>
    <property type="evidence" value="ECO:0007669"/>
    <property type="project" value="UniProtKB-SubCell"/>
</dbReference>
<keyword evidence="6" id="KW-0539">Nucleus</keyword>
<dbReference type="GO" id="GO:0006335">
    <property type="term" value="P:DNA replication-dependent chromatin assembly"/>
    <property type="evidence" value="ECO:0007669"/>
    <property type="project" value="EnsemblFungi"/>
</dbReference>
<evidence type="ECO:0000259" key="8">
    <source>
        <dbReference type="Pfam" id="PF11600"/>
    </source>
</evidence>
<keyword evidence="4" id="KW-0143">Chaperone</keyword>
<evidence type="ECO:0000313" key="11">
    <source>
        <dbReference type="EMBL" id="AET41635.1"/>
    </source>
</evidence>
<dbReference type="InParanoid" id="G8JXR1"/>
<feature type="compositionally biased region" description="Basic and acidic residues" evidence="7">
    <location>
        <begin position="86"/>
        <end position="101"/>
    </location>
</feature>
<keyword evidence="12" id="KW-1185">Reference proteome</keyword>
<dbReference type="InterPro" id="IPR021644">
    <property type="entry name" value="CAF-1_p150_acidic"/>
</dbReference>
<evidence type="ECO:0000259" key="9">
    <source>
        <dbReference type="Pfam" id="PF12253"/>
    </source>
</evidence>
<dbReference type="GO" id="GO:0000775">
    <property type="term" value="C:chromosome, centromeric region"/>
    <property type="evidence" value="ECO:0007669"/>
    <property type="project" value="EnsemblFungi"/>
</dbReference>
<dbReference type="OMA" id="YENVRPP"/>
<dbReference type="GO" id="GO:0006334">
    <property type="term" value="P:nucleosome assembly"/>
    <property type="evidence" value="ECO:0007669"/>
    <property type="project" value="TreeGrafter"/>
</dbReference>
<protein>
    <recommendedName>
        <fullName evidence="13">Chromatin assembly factor 1 subunit p90</fullName>
    </recommendedName>
</protein>
<dbReference type="AlphaFoldDB" id="G8JXR1"/>
<feature type="region of interest" description="Disordered" evidence="7">
    <location>
        <begin position="381"/>
        <end position="434"/>
    </location>
</feature>
<feature type="compositionally biased region" description="Basic and acidic residues" evidence="7">
    <location>
        <begin position="27"/>
        <end position="43"/>
    </location>
</feature>
<feature type="region of interest" description="Disordered" evidence="7">
    <location>
        <begin position="71"/>
        <end position="230"/>
    </location>
</feature>
<dbReference type="Pfam" id="PF12253">
    <property type="entry name" value="CAF1A_dimeriz"/>
    <property type="match status" value="1"/>
</dbReference>
<feature type="region of interest" description="Disordered" evidence="7">
    <location>
        <begin position="27"/>
        <end position="48"/>
    </location>
</feature>
<dbReference type="STRING" id="931890.G8JXR1"/>
<dbReference type="GeneID" id="11469993"/>
<dbReference type="Proteomes" id="UP000006790">
    <property type="component" value="Chromosome 8"/>
</dbReference>
<feature type="compositionally biased region" description="Basic and acidic residues" evidence="7">
    <location>
        <begin position="119"/>
        <end position="222"/>
    </location>
</feature>
<feature type="compositionally biased region" description="Acidic residues" evidence="7">
    <location>
        <begin position="381"/>
        <end position="428"/>
    </location>
</feature>
<feature type="domain" description="Chromatin assembly factor 1 subunit A dimerization" evidence="9">
    <location>
        <begin position="339"/>
        <end position="411"/>
    </location>
</feature>
<feature type="region of interest" description="Disordered" evidence="7">
    <location>
        <begin position="475"/>
        <end position="508"/>
    </location>
</feature>
<dbReference type="EMBL" id="CP002504">
    <property type="protein sequence ID" value="AET41635.1"/>
    <property type="molecule type" value="Genomic_DNA"/>
</dbReference>